<feature type="domain" description="C2H2-type" evidence="3">
    <location>
        <begin position="1463"/>
        <end position="1487"/>
    </location>
</feature>
<accession>A0A8X8X763</accession>
<organism evidence="5">
    <name type="scientific">Salvia splendens</name>
    <name type="common">Scarlet sage</name>
    <dbReference type="NCBI Taxonomy" id="180675"/>
    <lineage>
        <taxon>Eukaryota</taxon>
        <taxon>Viridiplantae</taxon>
        <taxon>Streptophyta</taxon>
        <taxon>Embryophyta</taxon>
        <taxon>Tracheophyta</taxon>
        <taxon>Spermatophyta</taxon>
        <taxon>Magnoliopsida</taxon>
        <taxon>eudicotyledons</taxon>
        <taxon>Gunneridae</taxon>
        <taxon>Pentapetalae</taxon>
        <taxon>asterids</taxon>
        <taxon>lamiids</taxon>
        <taxon>Lamiales</taxon>
        <taxon>Lamiaceae</taxon>
        <taxon>Nepetoideae</taxon>
        <taxon>Mentheae</taxon>
        <taxon>Salviinae</taxon>
        <taxon>Salvia</taxon>
        <taxon>Salvia subgen. Calosphace</taxon>
        <taxon>core Calosphace</taxon>
    </lineage>
</organism>
<feature type="domain" description="U1-type" evidence="4">
    <location>
        <begin position="951"/>
        <end position="985"/>
    </location>
</feature>
<protein>
    <recommendedName>
        <fullName evidence="7">HVA22-like protein</fullName>
    </recommendedName>
</protein>
<feature type="domain" description="U1-type" evidence="4">
    <location>
        <begin position="1460"/>
        <end position="1494"/>
    </location>
</feature>
<dbReference type="PANTHER" id="PTHR47487:SF8">
    <property type="entry name" value="OS08G0270900 PROTEIN"/>
    <property type="match status" value="1"/>
</dbReference>
<feature type="domain" description="C2H2-type" evidence="3">
    <location>
        <begin position="1053"/>
        <end position="1077"/>
    </location>
</feature>
<feature type="region of interest" description="Disordered" evidence="1">
    <location>
        <begin position="750"/>
        <end position="776"/>
    </location>
</feature>
<gene>
    <name evidence="5" type="ORF">SASPL_132142</name>
</gene>
<dbReference type="InterPro" id="IPR003604">
    <property type="entry name" value="Matrin/U1-like-C_Znf_C2H2"/>
</dbReference>
<feature type="domain" description="U1-type" evidence="4">
    <location>
        <begin position="252"/>
        <end position="286"/>
    </location>
</feature>
<dbReference type="InterPro" id="IPR036236">
    <property type="entry name" value="Znf_C2H2_sf"/>
</dbReference>
<sequence>MALLKFALLCIDLVGWPAIALVYPLFVSIRAVETGSGYHMRKLVRYWIMFSLFSLFEFALVKVIEWIPFWSGVRLAVIFCLVMPQFEGACLAYQGLVSSFIDRFDMLMEERLCKRRTFLDAVDKYINENGSEALEKLIASQMTPPEARVENRCLETSLLKKSEQEWTCGLCKMTSVGLSTLNAHLQGSMHKSKLEILKTSLLNAKDTGSSPLVQHTRSFSAAWDLKGTYAAAEFKERMPPKEPENTLLNKTEQEWTCDLCKVTTASKSMLNAHLQGSKHKSKLESPKACFLDTKDTGPSPLRWQVQHAQPVSANWDLNGTVEVAKDKEMMPPKETAETQLPETPLKKSQQELNGDMSKVTTESEFMLNDHLQGSQHKSKLETTLKASLLEAKDTGPSPSVQHLQSVSAAWDLNGTHAAFEEEKIVPPKETAERRLPASPLLKKDKQEWAGDLCKVPTESVSTLNDHLEASNPNSKLETALEVERAPSIPAAWEPKGSYTPAEVKEIMSPKETAEKCGLGTPLLKKSCQEWTCDLCKVTTPCEITLNGHLQGRKHKAKLETILKESLLDAKDTGPILPLVQHTLPVSAAWDLNGTLEAAKNKKLMLPKETAETPLLKKAQQEWTAFITNAEHAQSIPAGWDLKGTYAASEVKEMMPPKGTAEKGDTGTPLPEKAHQEWNCDLCKVTTSDPLMLNGHLQGRRHKAKLKTIQKESLLDTKDTGPLSPLRWQVQHAQPVSANWDLNGTVEVAKDKEMMPPKETAETQLPETPLKKSQQELNGDMSKVTTESEFMLNDHLQGSQHKSKLETTLKASLLEAKDTGPSPSVQHLQSVSAAWDLNGTYAAFEEEKIVPPKETAERRLPASPLLKKDKQEWAGDLCKVPTESVSTLNDHLEASNPNSKLETALEVERAPSIPAAWEPKGSYTPAEVKEIMSPKETAEKCGLGTPLLKKSCQEWTCDLCKVTTPCEITLNGHLQGRKHKAKLETILKESLLDAEDTGPILPLVQHTQPVFVFSACDPKVTLEAAKDKEIMPPKETAELRLPETPLLKKAQQEWTGDLCRVTTESESVLNDHLHGSQHKSKLEITLNASLFEAKDTGPSPSVHSLESVSATWDMKGTYAAAEKEGLMLPKENAENRLPETPLLKKDQPEGTGDVFNVTTKSDSMLNDHAQGNQPKSKLERTLEASLLKAKDTGLSSLHTQPVSAAWFLKGTYVASEAREIRTPKETAEKRSPEIPLVENAQQKWTSDPCKVTTTNKIPLNGHLQETKHKDKLEFTKKESLLELEKHTASKNGHVKGSDSHRDVQVVKSEVKNGSPAALKEVQYMQPIEVPKCTYSNTEVKETKPPLKASRAGNPPFKKERIVKSEAKNGSSTLQEVQYAQTLKVPEKTYANTEVKETMSPPEASRAVTPSLKQEWRCALCKVKATGEKDLNAHLLGNKHKDKLESLKKRKGKLVVLEISGTFRHWCILCDAKMATDVALASHIGGKRHASHIDEIEKLETSLSAGQCQ</sequence>
<feature type="compositionally biased region" description="Basic and acidic residues" evidence="1">
    <location>
        <begin position="326"/>
        <end position="336"/>
    </location>
</feature>
<feature type="domain" description="U1-type" evidence="4">
    <location>
        <begin position="1050"/>
        <end position="1084"/>
    </location>
</feature>
<dbReference type="InterPro" id="IPR013087">
    <property type="entry name" value="Znf_C2H2_type"/>
</dbReference>
<evidence type="ECO:0000313" key="5">
    <source>
        <dbReference type="EMBL" id="KAG6409110.1"/>
    </source>
</evidence>
<dbReference type="SMART" id="SM00355">
    <property type="entry name" value="ZnF_C2H2"/>
    <property type="match status" value="8"/>
</dbReference>
<dbReference type="InterPro" id="IPR004345">
    <property type="entry name" value="TB2_DP1_HVA22"/>
</dbReference>
<feature type="domain" description="U1-type" evidence="4">
    <location>
        <begin position="527"/>
        <end position="561"/>
    </location>
</feature>
<comment type="caution">
    <text evidence="5">The sequence shown here is derived from an EMBL/GenBank/DDBJ whole genome shotgun (WGS) entry which is preliminary data.</text>
</comment>
<feature type="domain" description="C2H2-type" evidence="3">
    <location>
        <begin position="255"/>
        <end position="279"/>
    </location>
</feature>
<reference evidence="5" key="2">
    <citation type="submission" date="2020-08" db="EMBL/GenBank/DDBJ databases">
        <title>Plant Genome Project.</title>
        <authorList>
            <person name="Zhang R.-G."/>
        </authorList>
    </citation>
    <scope>NUCLEOTIDE SEQUENCE</scope>
    <source>
        <strain evidence="5">Huo1</strain>
        <tissue evidence="5">Leaf</tissue>
    </source>
</reference>
<feature type="transmembrane region" description="Helical" evidence="2">
    <location>
        <begin position="46"/>
        <end position="70"/>
    </location>
</feature>
<keyword evidence="2" id="KW-0812">Transmembrane</keyword>
<evidence type="ECO:0008006" key="7">
    <source>
        <dbReference type="Google" id="ProtNLM"/>
    </source>
</evidence>
<feature type="domain" description="C2H2-type" evidence="3">
    <location>
        <begin position="677"/>
        <end position="701"/>
    </location>
</feature>
<dbReference type="Pfam" id="PF03134">
    <property type="entry name" value="TB2_DP1_HVA22"/>
    <property type="match status" value="1"/>
</dbReference>
<feature type="domain" description="C2H2-type" evidence="3">
    <location>
        <begin position="166"/>
        <end position="190"/>
    </location>
</feature>
<feature type="domain" description="U1-type" evidence="4">
    <location>
        <begin position="163"/>
        <end position="197"/>
    </location>
</feature>
<keyword evidence="6" id="KW-1185">Reference proteome</keyword>
<feature type="region of interest" description="Disordered" evidence="1">
    <location>
        <begin position="326"/>
        <end position="352"/>
    </location>
</feature>
<feature type="compositionally biased region" description="Basic and acidic residues" evidence="1">
    <location>
        <begin position="750"/>
        <end position="760"/>
    </location>
</feature>
<dbReference type="GO" id="GO:0008270">
    <property type="term" value="F:zinc ion binding"/>
    <property type="evidence" value="ECO:0007669"/>
    <property type="project" value="InterPro"/>
</dbReference>
<dbReference type="PANTHER" id="PTHR47487">
    <property type="entry name" value="OS06G0651300 PROTEIN-RELATED"/>
    <property type="match status" value="1"/>
</dbReference>
<dbReference type="Proteomes" id="UP000298416">
    <property type="component" value="Unassembled WGS sequence"/>
</dbReference>
<evidence type="ECO:0000259" key="4">
    <source>
        <dbReference type="SMART" id="SM00451"/>
    </source>
</evidence>
<dbReference type="Pfam" id="PF12874">
    <property type="entry name" value="zf-met"/>
    <property type="match status" value="8"/>
</dbReference>
<keyword evidence="2" id="KW-1133">Transmembrane helix</keyword>
<dbReference type="SMART" id="SM00451">
    <property type="entry name" value="ZnF_U1"/>
    <property type="match status" value="8"/>
</dbReference>
<dbReference type="GO" id="GO:0003676">
    <property type="term" value="F:nucleic acid binding"/>
    <property type="evidence" value="ECO:0007669"/>
    <property type="project" value="InterPro"/>
</dbReference>
<evidence type="ECO:0000256" key="2">
    <source>
        <dbReference type="SAM" id="Phobius"/>
    </source>
</evidence>
<evidence type="ECO:0000259" key="3">
    <source>
        <dbReference type="SMART" id="SM00355"/>
    </source>
</evidence>
<dbReference type="EMBL" id="PNBA02000011">
    <property type="protein sequence ID" value="KAG6409110.1"/>
    <property type="molecule type" value="Genomic_DNA"/>
</dbReference>
<name>A0A8X8X763_SALSN</name>
<evidence type="ECO:0000256" key="1">
    <source>
        <dbReference type="SAM" id="MobiDB-lite"/>
    </source>
</evidence>
<evidence type="ECO:0000313" key="6">
    <source>
        <dbReference type="Proteomes" id="UP000298416"/>
    </source>
</evidence>
<feature type="transmembrane region" description="Helical" evidence="2">
    <location>
        <begin position="6"/>
        <end position="26"/>
    </location>
</feature>
<proteinExistence type="predicted"/>
<feature type="domain" description="U1-type" evidence="4">
    <location>
        <begin position="674"/>
        <end position="708"/>
    </location>
</feature>
<keyword evidence="2" id="KW-0472">Membrane</keyword>
<feature type="domain" description="C2H2-type" evidence="3">
    <location>
        <begin position="530"/>
        <end position="554"/>
    </location>
</feature>
<feature type="domain" description="U1-type" evidence="4">
    <location>
        <begin position="1411"/>
        <end position="1445"/>
    </location>
</feature>
<dbReference type="Gene3D" id="3.30.160.60">
    <property type="entry name" value="Classic Zinc Finger"/>
    <property type="match status" value="7"/>
</dbReference>
<feature type="domain" description="C2H2-type" evidence="3">
    <location>
        <begin position="954"/>
        <end position="978"/>
    </location>
</feature>
<feature type="domain" description="C2H2-type" evidence="3">
    <location>
        <begin position="1414"/>
        <end position="1438"/>
    </location>
</feature>
<reference evidence="5" key="1">
    <citation type="submission" date="2018-01" db="EMBL/GenBank/DDBJ databases">
        <authorList>
            <person name="Mao J.F."/>
        </authorList>
    </citation>
    <scope>NUCLEOTIDE SEQUENCE</scope>
    <source>
        <strain evidence="5">Huo1</strain>
        <tissue evidence="5">Leaf</tissue>
    </source>
</reference>
<dbReference type="SUPFAM" id="SSF57667">
    <property type="entry name" value="beta-beta-alpha zinc fingers"/>
    <property type="match status" value="6"/>
</dbReference>